<dbReference type="Proteomes" id="UP001295423">
    <property type="component" value="Unassembled WGS sequence"/>
</dbReference>
<dbReference type="InterPro" id="IPR013041">
    <property type="entry name" value="Clathrin_app_Ig-like_sf"/>
</dbReference>
<dbReference type="GO" id="GO:0030126">
    <property type="term" value="C:COPI vesicle coat"/>
    <property type="evidence" value="ECO:0007669"/>
    <property type="project" value="InterPro"/>
</dbReference>
<dbReference type="PANTHER" id="PTHR12894:SF27">
    <property type="entry name" value="TRANSFORMING GROWTH FACTOR-BETA RECEPTOR-ASSOCIATED PROTEIN 1"/>
    <property type="match status" value="1"/>
</dbReference>
<keyword evidence="4" id="KW-1185">Reference proteome</keyword>
<evidence type="ECO:0000313" key="3">
    <source>
        <dbReference type="EMBL" id="CAJ1959396.1"/>
    </source>
</evidence>
<sequence length="1202" mass="130607">MSIESSWELRCQSRPRSLCVYNAAATSEDTNPFEVAAGADTPTAQAVVFGSEKGSLHYRTYSSAQSGSTKTPLGSGRGSSNNSNLPRAYLPVDLPEGSLPGAVVAVVPAMDAPSHRPVFLILIDDNKGNASSAAQPGMYAATLVTLQHGSFSKLSTPTPLPRISSATYHTSCGFVVCTGRRIQCIRQEVFLDLPKSSRRKTTNHKVDFSKVALPPPGSRGGQDALTVIHKGRVAVIAVGNAVLAIPDGATSVSSDIIKIASFSQSSQVHPVLCLDIQDKSMDPDWASLFLANGREACVVDVQLDSSNSSISCSPPRNGMISLASPILAAATSWPWLTVLTSDGLVSVRSPSCLAIPLKTVEVGTRPNDFFVMRTYREEMHKIPTILSMSYSGEAKTLQCQPDTKQDLADRLMKRSIDAFGNDGFPRQQLAEAIHASFTATSYIGPEPTAHARKLLRQYLEAILGLTDFEGGAKPGWPTEWSINKPSTNNTPKTSAFLTSAFEEASTTATQSHAAPLAESPPVVTAETPEALLCGTSLLCLVATLLGPQPKAAMANRAAKKCAAQMGVVVNIDLKSAARVNELVAGHLLKQFTQKPNMNLTGSSSQNKMSSNTHMEFVEAATWLLRSCGMHERAIGTLFQHMQRQQSPDRAYPEGGFWPQIKYESYTATHLGELWGTSDDVACQLVLESPATKRLLEKNPVLGLNVFTVLHPQNSNQWKQLNAADDPLANSKNPAKVIQLLKSINPTTLNDQQYQDDDDSLPMNSGRALAIAFLESAIGINTGRPTEEDEFHSLAPDQSAEARIADFHDELCYLLLEGVLSERGDDYPPKNEDSTPLGRIYRQRLRRLLQWPLAKVSSERLMSNLPKTFLQEHALVLGRIGRHEDALRILYVECKSMDLALEYCDLRYEQQVARREAERARLAARGILDDQRDDNASKRDDCVYLPLVRVALESDPDKKRGVTAAIQVLALRRGAIDRAAALRLLPKNVPVSAVARPFLIPALVESESQARRLRVVSSLLRARHIALKQQLTDAQLKAQAHLHVVPQLKSMNFGDPLHSTKPLKIKPSISASATFPEVVVIQYFFPRHVVIQAKITNSSGVIDGRALGNVAFVVAESSEEGVQPMQQISIKVLPFGATGSCWFVLAASPSRMDGSAMLTCELRYTVLGVDATTGAPLSFGHGSSGRTFVEELQDLEILPSYFS</sequence>
<name>A0AAD2G0X6_9STRA</name>
<accession>A0AAD2G0X6</accession>
<feature type="region of interest" description="Disordered" evidence="1">
    <location>
        <begin position="60"/>
        <end position="87"/>
    </location>
</feature>
<dbReference type="AlphaFoldDB" id="A0AAD2G0X6"/>
<dbReference type="GO" id="GO:0006914">
    <property type="term" value="P:autophagy"/>
    <property type="evidence" value="ECO:0007669"/>
    <property type="project" value="TreeGrafter"/>
</dbReference>
<dbReference type="InterPro" id="IPR032914">
    <property type="entry name" value="Vam6/VPS39/TRAP1"/>
</dbReference>
<dbReference type="InterPro" id="IPR013040">
    <property type="entry name" value="Coatomer_gsu_app_Ig-like_dom"/>
</dbReference>
<dbReference type="GO" id="GO:0034058">
    <property type="term" value="P:endosomal vesicle fusion"/>
    <property type="evidence" value="ECO:0007669"/>
    <property type="project" value="TreeGrafter"/>
</dbReference>
<dbReference type="GO" id="GO:0005198">
    <property type="term" value="F:structural molecule activity"/>
    <property type="evidence" value="ECO:0007669"/>
    <property type="project" value="InterPro"/>
</dbReference>
<evidence type="ECO:0000313" key="4">
    <source>
        <dbReference type="Proteomes" id="UP001295423"/>
    </source>
</evidence>
<evidence type="ECO:0000256" key="1">
    <source>
        <dbReference type="SAM" id="MobiDB-lite"/>
    </source>
</evidence>
<dbReference type="Gene3D" id="2.60.40.1480">
    <property type="entry name" value="Coatomer, gamma subunit, appendage domain"/>
    <property type="match status" value="1"/>
</dbReference>
<dbReference type="GO" id="GO:0006886">
    <property type="term" value="P:intracellular protein transport"/>
    <property type="evidence" value="ECO:0007669"/>
    <property type="project" value="InterPro"/>
</dbReference>
<dbReference type="Pfam" id="PF08752">
    <property type="entry name" value="COP-gamma_platf"/>
    <property type="match status" value="1"/>
</dbReference>
<proteinExistence type="predicted"/>
<dbReference type="EMBL" id="CAKOGP040001992">
    <property type="protein sequence ID" value="CAJ1959396.1"/>
    <property type="molecule type" value="Genomic_DNA"/>
</dbReference>
<feature type="compositionally biased region" description="Low complexity" evidence="1">
    <location>
        <begin position="72"/>
        <end position="87"/>
    </location>
</feature>
<protein>
    <recommendedName>
        <fullName evidence="2">Coatomer gamma subunit appendage Ig-like subdomain domain-containing protein</fullName>
    </recommendedName>
</protein>
<comment type="caution">
    <text evidence="3">The sequence shown here is derived from an EMBL/GenBank/DDBJ whole genome shotgun (WGS) entry which is preliminary data.</text>
</comment>
<dbReference type="PANTHER" id="PTHR12894">
    <property type="entry name" value="CNH DOMAIN CONTAINING"/>
    <property type="match status" value="1"/>
</dbReference>
<dbReference type="InterPro" id="IPR037067">
    <property type="entry name" value="Coatomer_gsu_app_sf"/>
</dbReference>
<gene>
    <name evidence="3" type="ORF">CYCCA115_LOCUS17818</name>
</gene>
<feature type="domain" description="Coatomer gamma subunit appendage Ig-like subdomain" evidence="2">
    <location>
        <begin position="1038"/>
        <end position="1175"/>
    </location>
</feature>
<feature type="compositionally biased region" description="Polar residues" evidence="1">
    <location>
        <begin position="60"/>
        <end position="71"/>
    </location>
</feature>
<evidence type="ECO:0000259" key="2">
    <source>
        <dbReference type="Pfam" id="PF08752"/>
    </source>
</evidence>
<reference evidence="3" key="1">
    <citation type="submission" date="2023-08" db="EMBL/GenBank/DDBJ databases">
        <authorList>
            <person name="Audoor S."/>
            <person name="Bilcke G."/>
        </authorList>
    </citation>
    <scope>NUCLEOTIDE SEQUENCE</scope>
</reference>
<organism evidence="3 4">
    <name type="scientific">Cylindrotheca closterium</name>
    <dbReference type="NCBI Taxonomy" id="2856"/>
    <lineage>
        <taxon>Eukaryota</taxon>
        <taxon>Sar</taxon>
        <taxon>Stramenopiles</taxon>
        <taxon>Ochrophyta</taxon>
        <taxon>Bacillariophyta</taxon>
        <taxon>Bacillariophyceae</taxon>
        <taxon>Bacillariophycidae</taxon>
        <taxon>Bacillariales</taxon>
        <taxon>Bacillariaceae</taxon>
        <taxon>Cylindrotheca</taxon>
    </lineage>
</organism>
<dbReference type="SUPFAM" id="SSF49348">
    <property type="entry name" value="Clathrin adaptor appendage domain"/>
    <property type="match status" value="1"/>
</dbReference>